<keyword evidence="2" id="KW-0472">Membrane</keyword>
<evidence type="ECO:0000256" key="1">
    <source>
        <dbReference type="SAM" id="Coils"/>
    </source>
</evidence>
<feature type="coiled-coil region" evidence="1">
    <location>
        <begin position="107"/>
        <end position="134"/>
    </location>
</feature>
<accession>Q8TSP2</accession>
<name>Q8TSP2_METAC</name>
<keyword evidence="4" id="KW-1185">Reference proteome</keyword>
<dbReference type="Proteomes" id="UP000002487">
    <property type="component" value="Chromosome"/>
</dbReference>
<dbReference type="EnsemblBacteria" id="AAM04193">
    <property type="protein sequence ID" value="AAM04193"/>
    <property type="gene ID" value="MA_0753"/>
</dbReference>
<keyword evidence="2" id="KW-1133">Transmembrane helix</keyword>
<dbReference type="InParanoid" id="Q8TSP2"/>
<organism evidence="3 4">
    <name type="scientific">Methanosarcina acetivorans (strain ATCC 35395 / DSM 2834 / JCM 12185 / C2A)</name>
    <dbReference type="NCBI Taxonomy" id="188937"/>
    <lineage>
        <taxon>Archaea</taxon>
        <taxon>Methanobacteriati</taxon>
        <taxon>Methanobacteriota</taxon>
        <taxon>Stenosarchaea group</taxon>
        <taxon>Methanomicrobia</taxon>
        <taxon>Methanosarcinales</taxon>
        <taxon>Methanosarcinaceae</taxon>
        <taxon>Methanosarcina</taxon>
    </lineage>
</organism>
<protein>
    <submittedName>
        <fullName evidence="3">Uncharacterized protein</fullName>
    </submittedName>
</protein>
<keyword evidence="2" id="KW-0812">Transmembrane</keyword>
<dbReference type="AlphaFoldDB" id="Q8TSP2"/>
<sequence>MTGVLDKLIPKQRKMSTRVGGMLTLVGEAMFLFSILNFLMISRLQYYSEGDSYIRTVFPHYLLFLAGLGTIGFVAMWMVYVYVLPSKQRFSQEQAVKDNRSPMYDRILEVQDELAEMRKMIKELSEKVEKLSEKDSR</sequence>
<evidence type="ECO:0000313" key="3">
    <source>
        <dbReference type="EMBL" id="AAM04193.1"/>
    </source>
</evidence>
<evidence type="ECO:0000256" key="2">
    <source>
        <dbReference type="SAM" id="Phobius"/>
    </source>
</evidence>
<feature type="transmembrane region" description="Helical" evidence="2">
    <location>
        <begin position="61"/>
        <end position="83"/>
    </location>
</feature>
<gene>
    <name evidence="3" type="ordered locus">MA_0753</name>
</gene>
<keyword evidence="1" id="KW-0175">Coiled coil</keyword>
<dbReference type="EMBL" id="AE010299">
    <property type="protein sequence ID" value="AAM04193.1"/>
    <property type="molecule type" value="Genomic_DNA"/>
</dbReference>
<feature type="transmembrane region" description="Helical" evidence="2">
    <location>
        <begin position="21"/>
        <end position="41"/>
    </location>
</feature>
<dbReference type="HOGENOM" id="CLU_2021536_0_0_2"/>
<proteinExistence type="predicted"/>
<reference evidence="3 4" key="1">
    <citation type="journal article" date="2002" name="Genome Res.">
        <title>The genome of Methanosarcina acetivorans reveals extensive metabolic and physiological diversity.</title>
        <authorList>
            <person name="Galagan J.E."/>
            <person name="Nusbaum C."/>
            <person name="Roy A."/>
            <person name="Endrizzi M.G."/>
            <person name="Macdonald P."/>
            <person name="FitzHugh W."/>
            <person name="Calvo S."/>
            <person name="Engels R."/>
            <person name="Smirnov S."/>
            <person name="Atnoor D."/>
            <person name="Brown A."/>
            <person name="Allen N."/>
            <person name="Naylor J."/>
            <person name="Stange-Thomann N."/>
            <person name="DeArellano K."/>
            <person name="Johnson R."/>
            <person name="Linton L."/>
            <person name="McEwan P."/>
            <person name="McKernan K."/>
            <person name="Talamas J."/>
            <person name="Tirrell A."/>
            <person name="Ye W."/>
            <person name="Zimmer A."/>
            <person name="Barber R.D."/>
            <person name="Cann I."/>
            <person name="Graham D.E."/>
            <person name="Grahame D.A."/>
            <person name="Guss A."/>
            <person name="Hedderich R."/>
            <person name="Ingram-Smith C."/>
            <person name="Kuettner C.H."/>
            <person name="Krzycki J.A."/>
            <person name="Leigh J.A."/>
            <person name="Li W."/>
            <person name="Liu J."/>
            <person name="Mukhopadhyay B."/>
            <person name="Reeve J.N."/>
            <person name="Smith K."/>
            <person name="Springer T.A."/>
            <person name="Umayam L.A."/>
            <person name="White O."/>
            <person name="White R.H."/>
            <person name="de Macario E.C."/>
            <person name="Ferry J.G."/>
            <person name="Jarrell K.F."/>
            <person name="Jing H."/>
            <person name="Macario A.J.L."/>
            <person name="Paulsen I."/>
            <person name="Pritchett M."/>
            <person name="Sowers K.R."/>
            <person name="Swanson R.V."/>
            <person name="Zinder S.H."/>
            <person name="Lander E."/>
            <person name="Metcalf W.W."/>
            <person name="Birren B."/>
        </authorList>
    </citation>
    <scope>NUCLEOTIDE SEQUENCE [LARGE SCALE GENOMIC DNA]</scope>
    <source>
        <strain evidence="4">ATCC 35395 / DSM 2834 / JCM 12185 / C2A</strain>
    </source>
</reference>
<dbReference type="KEGG" id="mac:MA_0753"/>
<evidence type="ECO:0000313" key="4">
    <source>
        <dbReference type="Proteomes" id="UP000002487"/>
    </source>
</evidence>